<organism evidence="6 7">
    <name type="scientific">Candidatus Lambdaproteobacteria bacterium RIFOXYD2_FULL_50_16</name>
    <dbReference type="NCBI Taxonomy" id="1817772"/>
    <lineage>
        <taxon>Bacteria</taxon>
        <taxon>Pseudomonadati</taxon>
        <taxon>Pseudomonadota</taxon>
        <taxon>Candidatus Lambdaproteobacteria</taxon>
    </lineage>
</organism>
<dbReference type="GO" id="GO:0015221">
    <property type="term" value="F:lipopolysaccharide transmembrane transporter activity"/>
    <property type="evidence" value="ECO:0007669"/>
    <property type="project" value="InterPro"/>
</dbReference>
<dbReference type="NCBIfam" id="TIGR04409">
    <property type="entry name" value="LptC_YrbK"/>
    <property type="match status" value="1"/>
</dbReference>
<sequence length="177" mass="19851">MKGWFLFGVGVLLLGGLGWYLLAPEVVTEEPTKTALRPVVLSQIELRDVTRGKLKLTLFAVEARLFEETEITELLDIRGIVEPETEGQTPTRFRADRGKIVGKEKLVSLIGDIQVTLPKDRTLLTQILFYDQNQDLLYNDQPVRLVGPGEAVDAVGMEYKVEQGFLTLKLPQVEVDL</sequence>
<dbReference type="PANTHER" id="PTHR37481">
    <property type="entry name" value="LIPOPOLYSACCHARIDE EXPORT SYSTEM PROTEIN LPTC"/>
    <property type="match status" value="1"/>
</dbReference>
<keyword evidence="5" id="KW-0472">Membrane</keyword>
<keyword evidence="3" id="KW-0812">Transmembrane</keyword>
<evidence type="ECO:0000313" key="7">
    <source>
        <dbReference type="Proteomes" id="UP000178449"/>
    </source>
</evidence>
<dbReference type="STRING" id="1817772.A2527_02005"/>
<protein>
    <submittedName>
        <fullName evidence="6">LPS export ABC transporter periplasmic protein LptC</fullName>
    </submittedName>
</protein>
<name>A0A1F6G6Y8_9PROT</name>
<dbReference type="AlphaFoldDB" id="A0A1F6G6Y8"/>
<keyword evidence="4" id="KW-1133">Transmembrane helix</keyword>
<dbReference type="GO" id="GO:0030288">
    <property type="term" value="C:outer membrane-bounded periplasmic space"/>
    <property type="evidence" value="ECO:0007669"/>
    <property type="project" value="TreeGrafter"/>
</dbReference>
<reference evidence="6 7" key="1">
    <citation type="journal article" date="2016" name="Nat. Commun.">
        <title>Thousands of microbial genomes shed light on interconnected biogeochemical processes in an aquifer system.</title>
        <authorList>
            <person name="Anantharaman K."/>
            <person name="Brown C.T."/>
            <person name="Hug L.A."/>
            <person name="Sharon I."/>
            <person name="Castelle C.J."/>
            <person name="Probst A.J."/>
            <person name="Thomas B.C."/>
            <person name="Singh A."/>
            <person name="Wilkins M.J."/>
            <person name="Karaoz U."/>
            <person name="Brodie E.L."/>
            <person name="Williams K.H."/>
            <person name="Hubbard S.S."/>
            <person name="Banfield J.F."/>
        </authorList>
    </citation>
    <scope>NUCLEOTIDE SEQUENCE [LARGE SCALE GENOMIC DNA]</scope>
</reference>
<evidence type="ECO:0000256" key="2">
    <source>
        <dbReference type="ARBA" id="ARBA00022519"/>
    </source>
</evidence>
<dbReference type="GO" id="GO:0005886">
    <property type="term" value="C:plasma membrane"/>
    <property type="evidence" value="ECO:0007669"/>
    <property type="project" value="InterPro"/>
</dbReference>
<dbReference type="InterPro" id="IPR026265">
    <property type="entry name" value="LptC"/>
</dbReference>
<proteinExistence type="predicted"/>
<evidence type="ECO:0000256" key="5">
    <source>
        <dbReference type="ARBA" id="ARBA00023136"/>
    </source>
</evidence>
<accession>A0A1F6G6Y8</accession>
<keyword evidence="1" id="KW-1003">Cell membrane</keyword>
<dbReference type="Proteomes" id="UP000178449">
    <property type="component" value="Unassembled WGS sequence"/>
</dbReference>
<evidence type="ECO:0000313" key="6">
    <source>
        <dbReference type="EMBL" id="OGG93873.1"/>
    </source>
</evidence>
<dbReference type="GO" id="GO:0017089">
    <property type="term" value="F:glycolipid transfer activity"/>
    <property type="evidence" value="ECO:0007669"/>
    <property type="project" value="TreeGrafter"/>
</dbReference>
<evidence type="ECO:0000256" key="1">
    <source>
        <dbReference type="ARBA" id="ARBA00022475"/>
    </source>
</evidence>
<dbReference type="Gene3D" id="2.60.450.10">
    <property type="entry name" value="Lipopolysaccharide (LPS) transport protein A like domain"/>
    <property type="match status" value="1"/>
</dbReference>
<dbReference type="InterPro" id="IPR010664">
    <property type="entry name" value="LipoPS_assembly_LptC-rel"/>
</dbReference>
<evidence type="ECO:0000256" key="3">
    <source>
        <dbReference type="ARBA" id="ARBA00022692"/>
    </source>
</evidence>
<evidence type="ECO:0000256" key="4">
    <source>
        <dbReference type="ARBA" id="ARBA00022989"/>
    </source>
</evidence>
<dbReference type="PANTHER" id="PTHR37481:SF1">
    <property type="entry name" value="LIPOPOLYSACCHARIDE EXPORT SYSTEM PROTEIN LPTC"/>
    <property type="match status" value="1"/>
</dbReference>
<dbReference type="InterPro" id="IPR052363">
    <property type="entry name" value="LPS_export_LptC"/>
</dbReference>
<dbReference type="Pfam" id="PF06835">
    <property type="entry name" value="LptC"/>
    <property type="match status" value="1"/>
</dbReference>
<gene>
    <name evidence="6" type="ORF">A2527_02005</name>
</gene>
<comment type="caution">
    <text evidence="6">The sequence shown here is derived from an EMBL/GenBank/DDBJ whole genome shotgun (WGS) entry which is preliminary data.</text>
</comment>
<dbReference type="EMBL" id="MFNE01000045">
    <property type="protein sequence ID" value="OGG93873.1"/>
    <property type="molecule type" value="Genomic_DNA"/>
</dbReference>
<keyword evidence="2" id="KW-0997">Cell inner membrane</keyword>